<keyword evidence="1" id="KW-0472">Membrane</keyword>
<keyword evidence="3" id="KW-1185">Reference proteome</keyword>
<keyword evidence="1" id="KW-1133">Transmembrane helix</keyword>
<sequence length="339" mass="35040">MTQVQALDSTKATRVRDILKERNRPSSLSCPFLLHLYILVLVLVILVLFLLYQLKRSMVVVESHPQNGAIGSLPWPRDLLTGKKVAQLGVRDCPFDRVVAAVWLDLPALVGSPLGVTDLRDAALCEGGEVRGCADGAGGAAGSEVEDAAGSDGGDAVASEVGDAVGGGVGDGVSRDIGDAAGRDVVGAAVGDVDVGAAVIGRARRALVIGSVSIDGQCVIASGGLLAEETRSWVTRTKRTVTVIAHESAVIDGTATDTVSVTTTLTYAVAARKATLRRAMATPSDTLTTSAAVRRLMEVGHVGFCVFSNFLVSCLSIACLCQGDRLLRCGRLSGQLCVG</sequence>
<evidence type="ECO:0000313" key="2">
    <source>
        <dbReference type="EMBL" id="KAF2796210.1"/>
    </source>
</evidence>
<dbReference type="AlphaFoldDB" id="A0A6A6XI63"/>
<feature type="transmembrane region" description="Helical" evidence="1">
    <location>
        <begin position="32"/>
        <end position="52"/>
    </location>
</feature>
<accession>A0A6A6XI63</accession>
<proteinExistence type="predicted"/>
<keyword evidence="1" id="KW-0812">Transmembrane</keyword>
<gene>
    <name evidence="2" type="ORF">K505DRAFT_2319</name>
</gene>
<evidence type="ECO:0000256" key="1">
    <source>
        <dbReference type="SAM" id="Phobius"/>
    </source>
</evidence>
<evidence type="ECO:0000313" key="3">
    <source>
        <dbReference type="Proteomes" id="UP000799757"/>
    </source>
</evidence>
<protein>
    <submittedName>
        <fullName evidence="2">Uncharacterized protein</fullName>
    </submittedName>
</protein>
<dbReference type="Proteomes" id="UP000799757">
    <property type="component" value="Unassembled WGS sequence"/>
</dbReference>
<name>A0A6A6XI63_9PLEO</name>
<reference evidence="2" key="1">
    <citation type="journal article" date="2020" name="Stud. Mycol.">
        <title>101 Dothideomycetes genomes: a test case for predicting lifestyles and emergence of pathogens.</title>
        <authorList>
            <person name="Haridas S."/>
            <person name="Albert R."/>
            <person name="Binder M."/>
            <person name="Bloem J."/>
            <person name="Labutti K."/>
            <person name="Salamov A."/>
            <person name="Andreopoulos B."/>
            <person name="Baker S."/>
            <person name="Barry K."/>
            <person name="Bills G."/>
            <person name="Bluhm B."/>
            <person name="Cannon C."/>
            <person name="Castanera R."/>
            <person name="Culley D."/>
            <person name="Daum C."/>
            <person name="Ezra D."/>
            <person name="Gonzalez J."/>
            <person name="Henrissat B."/>
            <person name="Kuo A."/>
            <person name="Liang C."/>
            <person name="Lipzen A."/>
            <person name="Lutzoni F."/>
            <person name="Magnuson J."/>
            <person name="Mondo S."/>
            <person name="Nolan M."/>
            <person name="Ohm R."/>
            <person name="Pangilinan J."/>
            <person name="Park H.-J."/>
            <person name="Ramirez L."/>
            <person name="Alfaro M."/>
            <person name="Sun H."/>
            <person name="Tritt A."/>
            <person name="Yoshinaga Y."/>
            <person name="Zwiers L.-H."/>
            <person name="Turgeon B."/>
            <person name="Goodwin S."/>
            <person name="Spatafora J."/>
            <person name="Crous P."/>
            <person name="Grigoriev I."/>
        </authorList>
    </citation>
    <scope>NUCLEOTIDE SEQUENCE</scope>
    <source>
        <strain evidence="2">CBS 109.77</strain>
    </source>
</reference>
<dbReference type="EMBL" id="MU001837">
    <property type="protein sequence ID" value="KAF2796210.1"/>
    <property type="molecule type" value="Genomic_DNA"/>
</dbReference>
<organism evidence="2 3">
    <name type="scientific">Melanomma pulvis-pyrius CBS 109.77</name>
    <dbReference type="NCBI Taxonomy" id="1314802"/>
    <lineage>
        <taxon>Eukaryota</taxon>
        <taxon>Fungi</taxon>
        <taxon>Dikarya</taxon>
        <taxon>Ascomycota</taxon>
        <taxon>Pezizomycotina</taxon>
        <taxon>Dothideomycetes</taxon>
        <taxon>Pleosporomycetidae</taxon>
        <taxon>Pleosporales</taxon>
        <taxon>Melanommataceae</taxon>
        <taxon>Melanomma</taxon>
    </lineage>
</organism>